<dbReference type="AlphaFoldDB" id="A0A7S2SB61"/>
<dbReference type="InterPro" id="IPR036339">
    <property type="entry name" value="PUB-like_dom_sf"/>
</dbReference>
<feature type="region of interest" description="Disordered" evidence="1">
    <location>
        <begin position="97"/>
        <end position="123"/>
    </location>
</feature>
<gene>
    <name evidence="3" type="ORF">RMAR1173_LOCUS13003</name>
</gene>
<protein>
    <recommendedName>
        <fullName evidence="2">PUB domain-containing protein</fullName>
    </recommendedName>
</protein>
<dbReference type="Gene3D" id="1.20.58.2190">
    <property type="match status" value="1"/>
</dbReference>
<evidence type="ECO:0000256" key="1">
    <source>
        <dbReference type="SAM" id="MobiDB-lite"/>
    </source>
</evidence>
<sequence>MDALGALAESSDEASRALQLVKKIVGNLVAHPAEEKFRSINLHGKAGQKLVAVPECLALLESLGFHKTEDGQSLVIPEAQAASPEMVTALGTLPAPQDQRAAAAPTPAPRAAASSMPTTGMSAKRKAKMLIEEKERAEKERAKELRKEELERIRQDAYVRKNDPNWKSGVSAAAGKGGEAISTFREKFGEDKGG</sequence>
<proteinExistence type="predicted"/>
<evidence type="ECO:0000313" key="3">
    <source>
        <dbReference type="EMBL" id="CAD9695011.1"/>
    </source>
</evidence>
<organism evidence="3">
    <name type="scientific">Rhizochromulina marina</name>
    <dbReference type="NCBI Taxonomy" id="1034831"/>
    <lineage>
        <taxon>Eukaryota</taxon>
        <taxon>Sar</taxon>
        <taxon>Stramenopiles</taxon>
        <taxon>Ochrophyta</taxon>
        <taxon>Dictyochophyceae</taxon>
        <taxon>Rhizochromulinales</taxon>
        <taxon>Rhizochromulina</taxon>
    </lineage>
</organism>
<dbReference type="EMBL" id="HBHJ01019650">
    <property type="protein sequence ID" value="CAD9695011.1"/>
    <property type="molecule type" value="Transcribed_RNA"/>
</dbReference>
<dbReference type="PANTHER" id="PTHR46713">
    <property type="entry name" value="F13M7.16 PROTEIN"/>
    <property type="match status" value="1"/>
</dbReference>
<reference evidence="3" key="1">
    <citation type="submission" date="2021-01" db="EMBL/GenBank/DDBJ databases">
        <authorList>
            <person name="Corre E."/>
            <person name="Pelletier E."/>
            <person name="Niang G."/>
            <person name="Scheremetjew M."/>
            <person name="Finn R."/>
            <person name="Kale V."/>
            <person name="Holt S."/>
            <person name="Cochrane G."/>
            <person name="Meng A."/>
            <person name="Brown T."/>
            <person name="Cohen L."/>
        </authorList>
    </citation>
    <scope>NUCLEOTIDE SEQUENCE</scope>
    <source>
        <strain evidence="3">CCMP1243</strain>
    </source>
</reference>
<accession>A0A7S2SB61</accession>
<feature type="domain" description="PUB" evidence="2">
    <location>
        <begin position="12"/>
        <end position="81"/>
    </location>
</feature>
<dbReference type="Pfam" id="PF09409">
    <property type="entry name" value="PUB"/>
    <property type="match status" value="1"/>
</dbReference>
<dbReference type="CDD" id="cd09212">
    <property type="entry name" value="PUB"/>
    <property type="match status" value="1"/>
</dbReference>
<feature type="compositionally biased region" description="Low complexity" evidence="1">
    <location>
        <begin position="97"/>
        <end position="113"/>
    </location>
</feature>
<dbReference type="SMART" id="SM00580">
    <property type="entry name" value="PUG"/>
    <property type="match status" value="1"/>
</dbReference>
<name>A0A7S2SB61_9STRA</name>
<dbReference type="SUPFAM" id="SSF143503">
    <property type="entry name" value="PUG domain-like"/>
    <property type="match status" value="1"/>
</dbReference>
<dbReference type="InterPro" id="IPR018997">
    <property type="entry name" value="PUB_domain"/>
</dbReference>
<dbReference type="PANTHER" id="PTHR46713:SF1">
    <property type="entry name" value="F13M7.16 PROTEIN"/>
    <property type="match status" value="1"/>
</dbReference>
<evidence type="ECO:0000259" key="2">
    <source>
        <dbReference type="Pfam" id="PF09409"/>
    </source>
</evidence>